<dbReference type="Proteomes" id="UP001595847">
    <property type="component" value="Unassembled WGS sequence"/>
</dbReference>
<comment type="caution">
    <text evidence="2">The sequence shown here is derived from an EMBL/GenBank/DDBJ whole genome shotgun (WGS) entry which is preliminary data.</text>
</comment>
<organism evidence="2 3">
    <name type="scientific">Nocardiopsis sediminis</name>
    <dbReference type="NCBI Taxonomy" id="1778267"/>
    <lineage>
        <taxon>Bacteria</taxon>
        <taxon>Bacillati</taxon>
        <taxon>Actinomycetota</taxon>
        <taxon>Actinomycetes</taxon>
        <taxon>Streptosporangiales</taxon>
        <taxon>Nocardiopsidaceae</taxon>
        <taxon>Nocardiopsis</taxon>
    </lineage>
</organism>
<evidence type="ECO:0000256" key="1">
    <source>
        <dbReference type="SAM" id="MobiDB-lite"/>
    </source>
</evidence>
<protein>
    <submittedName>
        <fullName evidence="2">Nucleotidyl transferase AbiEii/AbiGii toxin family protein</fullName>
    </submittedName>
</protein>
<keyword evidence="3" id="KW-1185">Reference proteome</keyword>
<sequence length="362" mass="40666">MAGGDEPFASFWRDLTRRVRRHAHERGTTFEAEMQQWVLQRVMARLFAAQPDDWMIKGGQTLLALWPDARWTGDVDAVRTSPVPIRRMVGDYNHAMAQDFGDHLRFVPRGEESYEPYGWARITHAVFCGDVELMEVETDTVLPEKRPLRRPPEIADFPRHIHPSGDPRENPPLRMLSVTDTLGHKVSGIFSRYWEGGPSVRAQDLADLLFIADRVAWDGPEAHAVIHDEIAFQRAEGKTLDVGDRFELPNPTWWERYPRHAAMTPGLAYPTLDTAIPAAQRFLDPLLAPEPPQADWNPDRKEWVSRTAGPTRGPAAHQSLTALDNPRGAGPAVRRPRAPTGTTTPAPAQPAHDQSRHKGRGA</sequence>
<evidence type="ECO:0000313" key="3">
    <source>
        <dbReference type="Proteomes" id="UP001595847"/>
    </source>
</evidence>
<name>A0ABV8FNY9_9ACTN</name>
<evidence type="ECO:0000313" key="2">
    <source>
        <dbReference type="EMBL" id="MFC3997851.1"/>
    </source>
</evidence>
<feature type="region of interest" description="Disordered" evidence="1">
    <location>
        <begin position="152"/>
        <end position="171"/>
    </location>
</feature>
<dbReference type="EMBL" id="JBHSBH010000012">
    <property type="protein sequence ID" value="MFC3997851.1"/>
    <property type="molecule type" value="Genomic_DNA"/>
</dbReference>
<dbReference type="Pfam" id="PF08843">
    <property type="entry name" value="AbiEii"/>
    <property type="match status" value="1"/>
</dbReference>
<proteinExistence type="predicted"/>
<feature type="region of interest" description="Disordered" evidence="1">
    <location>
        <begin position="287"/>
        <end position="362"/>
    </location>
</feature>
<dbReference type="RefSeq" id="WP_378535183.1">
    <property type="nucleotide sequence ID" value="NZ_JBHSBH010000012.1"/>
</dbReference>
<feature type="compositionally biased region" description="Low complexity" evidence="1">
    <location>
        <begin position="326"/>
        <end position="351"/>
    </location>
</feature>
<reference evidence="3" key="1">
    <citation type="journal article" date="2019" name="Int. J. Syst. Evol. Microbiol.">
        <title>The Global Catalogue of Microorganisms (GCM) 10K type strain sequencing project: providing services to taxonomists for standard genome sequencing and annotation.</title>
        <authorList>
            <consortium name="The Broad Institute Genomics Platform"/>
            <consortium name="The Broad Institute Genome Sequencing Center for Infectious Disease"/>
            <person name="Wu L."/>
            <person name="Ma J."/>
        </authorList>
    </citation>
    <scope>NUCLEOTIDE SEQUENCE [LARGE SCALE GENOMIC DNA]</scope>
    <source>
        <strain evidence="3">TBRC 1826</strain>
    </source>
</reference>
<accession>A0ABV8FNY9</accession>
<dbReference type="GO" id="GO:0016740">
    <property type="term" value="F:transferase activity"/>
    <property type="evidence" value="ECO:0007669"/>
    <property type="project" value="UniProtKB-KW"/>
</dbReference>
<gene>
    <name evidence="2" type="ORF">ACFOVU_18090</name>
</gene>
<keyword evidence="2" id="KW-0808">Transferase</keyword>
<dbReference type="InterPro" id="IPR014942">
    <property type="entry name" value="AbiEii"/>
</dbReference>